<keyword evidence="4" id="KW-1185">Reference proteome</keyword>
<dbReference type="Proteomes" id="UP000319004">
    <property type="component" value="Chromosome"/>
</dbReference>
<dbReference type="SUPFAM" id="SSF52980">
    <property type="entry name" value="Restriction endonuclease-like"/>
    <property type="match status" value="1"/>
</dbReference>
<name>A0A518I259_9BACT</name>
<dbReference type="InterPro" id="IPR011335">
    <property type="entry name" value="Restrct_endonuc-II-like"/>
</dbReference>
<dbReference type="CDD" id="cd01038">
    <property type="entry name" value="Endonuclease_DUF559"/>
    <property type="match status" value="1"/>
</dbReference>
<dbReference type="Pfam" id="PF04480">
    <property type="entry name" value="DUF559"/>
    <property type="match status" value="1"/>
</dbReference>
<dbReference type="InterPro" id="IPR007569">
    <property type="entry name" value="DUF559"/>
</dbReference>
<dbReference type="PANTHER" id="PTHR38590">
    <property type="entry name" value="BLL0828 PROTEIN"/>
    <property type="match status" value="1"/>
</dbReference>
<proteinExistence type="predicted"/>
<evidence type="ECO:0000256" key="1">
    <source>
        <dbReference type="SAM" id="MobiDB-lite"/>
    </source>
</evidence>
<feature type="region of interest" description="Disordered" evidence="1">
    <location>
        <begin position="1"/>
        <end position="26"/>
    </location>
</feature>
<dbReference type="EMBL" id="CP037423">
    <property type="protein sequence ID" value="QDV47202.1"/>
    <property type="molecule type" value="Genomic_DNA"/>
</dbReference>
<dbReference type="PANTHER" id="PTHR38590:SF1">
    <property type="entry name" value="BLL0828 PROTEIN"/>
    <property type="match status" value="1"/>
</dbReference>
<dbReference type="OrthoDB" id="9798754at2"/>
<evidence type="ECO:0000259" key="2">
    <source>
        <dbReference type="Pfam" id="PF04480"/>
    </source>
</evidence>
<evidence type="ECO:0000313" key="4">
    <source>
        <dbReference type="Proteomes" id="UP000319004"/>
    </source>
</evidence>
<evidence type="ECO:0000313" key="3">
    <source>
        <dbReference type="EMBL" id="QDV47202.1"/>
    </source>
</evidence>
<organism evidence="3 4">
    <name type="scientific">Stieleria neptunia</name>
    <dbReference type="NCBI Taxonomy" id="2527979"/>
    <lineage>
        <taxon>Bacteria</taxon>
        <taxon>Pseudomonadati</taxon>
        <taxon>Planctomycetota</taxon>
        <taxon>Planctomycetia</taxon>
        <taxon>Pirellulales</taxon>
        <taxon>Pirellulaceae</taxon>
        <taxon>Stieleria</taxon>
    </lineage>
</organism>
<sequence>MNHEDEDVKPTSQSLRNHARDMRQNKTRSEGLLWSILRAKQVSGLKFRQQHRIDPYIVDFACVAPKLVVEIDGGYHEEKYEKDLERQRFLEDQGWHVIRFATEDVEKDPEAVARAIAASVKVPYEFRPRTGRGQRPRTKPR</sequence>
<reference evidence="3 4" key="1">
    <citation type="submission" date="2019-03" db="EMBL/GenBank/DDBJ databases">
        <title>Deep-cultivation of Planctomycetes and their phenomic and genomic characterization uncovers novel biology.</title>
        <authorList>
            <person name="Wiegand S."/>
            <person name="Jogler M."/>
            <person name="Boedeker C."/>
            <person name="Pinto D."/>
            <person name="Vollmers J."/>
            <person name="Rivas-Marin E."/>
            <person name="Kohn T."/>
            <person name="Peeters S.H."/>
            <person name="Heuer A."/>
            <person name="Rast P."/>
            <person name="Oberbeckmann S."/>
            <person name="Bunk B."/>
            <person name="Jeske O."/>
            <person name="Meyerdierks A."/>
            <person name="Storesund J.E."/>
            <person name="Kallscheuer N."/>
            <person name="Luecker S."/>
            <person name="Lage O.M."/>
            <person name="Pohl T."/>
            <person name="Merkel B.J."/>
            <person name="Hornburger P."/>
            <person name="Mueller R.-W."/>
            <person name="Bruemmer F."/>
            <person name="Labrenz M."/>
            <person name="Spormann A.M."/>
            <person name="Op den Camp H."/>
            <person name="Overmann J."/>
            <person name="Amann R."/>
            <person name="Jetten M.S.M."/>
            <person name="Mascher T."/>
            <person name="Medema M.H."/>
            <person name="Devos D.P."/>
            <person name="Kaster A.-K."/>
            <person name="Ovreas L."/>
            <person name="Rohde M."/>
            <person name="Galperin M.Y."/>
            <person name="Jogler C."/>
        </authorList>
    </citation>
    <scope>NUCLEOTIDE SEQUENCE [LARGE SCALE GENOMIC DNA]</scope>
    <source>
        <strain evidence="3 4">Enr13</strain>
    </source>
</reference>
<dbReference type="AlphaFoldDB" id="A0A518I259"/>
<accession>A0A518I259</accession>
<dbReference type="KEGG" id="snep:Enr13x_71110"/>
<dbReference type="InterPro" id="IPR047216">
    <property type="entry name" value="Endonuclease_DUF559_bact"/>
</dbReference>
<dbReference type="Gene3D" id="3.40.960.10">
    <property type="entry name" value="VSR Endonuclease"/>
    <property type="match status" value="1"/>
</dbReference>
<protein>
    <recommendedName>
        <fullName evidence="2">DUF559 domain-containing protein</fullName>
    </recommendedName>
</protein>
<gene>
    <name evidence="3" type="ORF">Enr13x_71110</name>
</gene>
<feature type="domain" description="DUF559" evidence="2">
    <location>
        <begin position="15"/>
        <end position="119"/>
    </location>
</feature>